<evidence type="ECO:0000256" key="1">
    <source>
        <dbReference type="ARBA" id="ARBA00023015"/>
    </source>
</evidence>
<comment type="caution">
    <text evidence="5">The sequence shown here is derived from an EMBL/GenBank/DDBJ whole genome shotgun (WGS) entry which is preliminary data.</text>
</comment>
<keyword evidence="2" id="KW-0238">DNA-binding</keyword>
<sequence length="277" mass="33108">MKLERYISFDFGYVYEQNSRHLLQNYPIKLAYLSIFYIEKGSAKIQLDFKEEHLKKNDFVVLSEDNILLFKNFSEDIQIHCFFIEKHLASSIAYVLSNDLFTHLHYSPIVRLNFGNSSFFNHWLDSVISIMKESSIYTERILCNHFQNIFLLLSEKINLNTLAGNKLYSRQEQLCWDFWDLIGKNAKSRRDVSFYADTLHITPYYLAQICHKFLNYSPKELINRQVILEIKNLLIYTDTTINEIAIKLHFSDPSYMGRFFKRETKMNPLEFRKNEKR</sequence>
<dbReference type="GeneID" id="84651073"/>
<dbReference type="SMART" id="SM00342">
    <property type="entry name" value="HTH_ARAC"/>
    <property type="match status" value="1"/>
</dbReference>
<keyword evidence="6" id="KW-1185">Reference proteome</keyword>
<keyword evidence="3" id="KW-0804">Transcription</keyword>
<evidence type="ECO:0000256" key="3">
    <source>
        <dbReference type="ARBA" id="ARBA00023163"/>
    </source>
</evidence>
<feature type="domain" description="HTH araC/xylS-type" evidence="4">
    <location>
        <begin position="176"/>
        <end position="274"/>
    </location>
</feature>
<dbReference type="PANTHER" id="PTHR43280">
    <property type="entry name" value="ARAC-FAMILY TRANSCRIPTIONAL REGULATOR"/>
    <property type="match status" value="1"/>
</dbReference>
<dbReference type="InterPro" id="IPR009057">
    <property type="entry name" value="Homeodomain-like_sf"/>
</dbReference>
<proteinExistence type="predicted"/>
<dbReference type="RefSeq" id="WP_019976482.1">
    <property type="nucleotide sequence ID" value="NZ_BJXC01000010.1"/>
</dbReference>
<evidence type="ECO:0000256" key="2">
    <source>
        <dbReference type="ARBA" id="ARBA00023125"/>
    </source>
</evidence>
<gene>
    <name evidence="5" type="ORF">EB1_16710</name>
</gene>
<evidence type="ECO:0000313" key="5">
    <source>
        <dbReference type="EMBL" id="GEM51881.1"/>
    </source>
</evidence>
<dbReference type="InterPro" id="IPR018060">
    <property type="entry name" value="HTH_AraC"/>
</dbReference>
<dbReference type="Proteomes" id="UP000321245">
    <property type="component" value="Unassembled WGS sequence"/>
</dbReference>
<dbReference type="EMBL" id="BJXC01000010">
    <property type="protein sequence ID" value="GEM51881.1"/>
    <property type="molecule type" value="Genomic_DNA"/>
</dbReference>
<dbReference type="Gene3D" id="1.10.10.60">
    <property type="entry name" value="Homeodomain-like"/>
    <property type="match status" value="1"/>
</dbReference>
<evidence type="ECO:0000259" key="4">
    <source>
        <dbReference type="PROSITE" id="PS01124"/>
    </source>
</evidence>
<organism evidence="5 6">
    <name type="scientific">Empedobacter brevis NBRC 14943 = ATCC 43319</name>
    <dbReference type="NCBI Taxonomy" id="1218108"/>
    <lineage>
        <taxon>Bacteria</taxon>
        <taxon>Pseudomonadati</taxon>
        <taxon>Bacteroidota</taxon>
        <taxon>Flavobacteriia</taxon>
        <taxon>Flavobacteriales</taxon>
        <taxon>Weeksellaceae</taxon>
        <taxon>Empedobacter</taxon>
    </lineage>
</organism>
<dbReference type="AlphaFoldDB" id="A0A511NI01"/>
<accession>A0A511NI01</accession>
<dbReference type="Pfam" id="PF12833">
    <property type="entry name" value="HTH_18"/>
    <property type="match status" value="1"/>
</dbReference>
<keyword evidence="1" id="KW-0805">Transcription regulation</keyword>
<protein>
    <submittedName>
        <fullName evidence="5">AraC family transcriptional regulator</fullName>
    </submittedName>
</protein>
<dbReference type="STRING" id="1218108.GCA_000382425_03011"/>
<dbReference type="PROSITE" id="PS01124">
    <property type="entry name" value="HTH_ARAC_FAMILY_2"/>
    <property type="match status" value="1"/>
</dbReference>
<reference evidence="5 6" key="1">
    <citation type="submission" date="2019-07" db="EMBL/GenBank/DDBJ databases">
        <title>Whole genome shotgun sequence of Empedobacter brevis NBRC 14943.</title>
        <authorList>
            <person name="Hosoyama A."/>
            <person name="Uohara A."/>
            <person name="Ohji S."/>
            <person name="Ichikawa N."/>
        </authorList>
    </citation>
    <scope>NUCLEOTIDE SEQUENCE [LARGE SCALE GENOMIC DNA]</scope>
    <source>
        <strain evidence="5 6">NBRC 14943</strain>
    </source>
</reference>
<dbReference type="OrthoDB" id="1007667at2"/>
<dbReference type="GO" id="GO:0043565">
    <property type="term" value="F:sequence-specific DNA binding"/>
    <property type="evidence" value="ECO:0007669"/>
    <property type="project" value="InterPro"/>
</dbReference>
<evidence type="ECO:0000313" key="6">
    <source>
        <dbReference type="Proteomes" id="UP000321245"/>
    </source>
</evidence>
<dbReference type="GO" id="GO:0003700">
    <property type="term" value="F:DNA-binding transcription factor activity"/>
    <property type="evidence" value="ECO:0007669"/>
    <property type="project" value="InterPro"/>
</dbReference>
<dbReference type="SUPFAM" id="SSF46689">
    <property type="entry name" value="Homeodomain-like"/>
    <property type="match status" value="1"/>
</dbReference>
<name>A0A511NI01_9FLAO</name>
<dbReference type="PANTHER" id="PTHR43280:SF32">
    <property type="entry name" value="TRANSCRIPTIONAL REGULATORY PROTEIN"/>
    <property type="match status" value="1"/>
</dbReference>